<name>A0A2J8AIK7_9CHLO</name>
<protein>
    <submittedName>
        <fullName evidence="2">Uncharacterized protein</fullName>
    </submittedName>
</protein>
<gene>
    <name evidence="2" type="ORF">TSOC_000717</name>
</gene>
<dbReference type="Proteomes" id="UP000236333">
    <property type="component" value="Unassembled WGS sequence"/>
</dbReference>
<proteinExistence type="predicted"/>
<organism evidence="2 3">
    <name type="scientific">Tetrabaena socialis</name>
    <dbReference type="NCBI Taxonomy" id="47790"/>
    <lineage>
        <taxon>Eukaryota</taxon>
        <taxon>Viridiplantae</taxon>
        <taxon>Chlorophyta</taxon>
        <taxon>core chlorophytes</taxon>
        <taxon>Chlorophyceae</taxon>
        <taxon>CS clade</taxon>
        <taxon>Chlamydomonadales</taxon>
        <taxon>Tetrabaenaceae</taxon>
        <taxon>Tetrabaena</taxon>
    </lineage>
</organism>
<sequence>MRSANFSHGSMVRRALHSHSTAAAAAASGGATGSIRCAAAAAEAATLPPSARLAPYNRSWLALAAHSSHVQGTSCPCVVLPARRSCTRRLPGSGAAASTPGRTSAGSRPSIDHAPSHSKVARQSPLTKCDESIVHSRPPSGPGTGGALYCSIARRSSAACRQPTPPTSDDAAAALAPGRDMSYT</sequence>
<evidence type="ECO:0000313" key="3">
    <source>
        <dbReference type="Proteomes" id="UP000236333"/>
    </source>
</evidence>
<feature type="region of interest" description="Disordered" evidence="1">
    <location>
        <begin position="89"/>
        <end position="184"/>
    </location>
</feature>
<dbReference type="AlphaFoldDB" id="A0A2J8AIK7"/>
<evidence type="ECO:0000256" key="1">
    <source>
        <dbReference type="SAM" id="MobiDB-lite"/>
    </source>
</evidence>
<reference evidence="2 3" key="1">
    <citation type="journal article" date="2017" name="Mol. Biol. Evol.">
        <title>The 4-celled Tetrabaena socialis nuclear genome reveals the essential components for genetic control of cell number at the origin of multicellularity in the volvocine lineage.</title>
        <authorList>
            <person name="Featherston J."/>
            <person name="Arakaki Y."/>
            <person name="Hanschen E.R."/>
            <person name="Ferris P.J."/>
            <person name="Michod R.E."/>
            <person name="Olson B.J.S.C."/>
            <person name="Nozaki H."/>
            <person name="Durand P.M."/>
        </authorList>
    </citation>
    <scope>NUCLEOTIDE SEQUENCE [LARGE SCALE GENOMIC DNA]</scope>
    <source>
        <strain evidence="2 3">NIES-571</strain>
    </source>
</reference>
<evidence type="ECO:0000313" key="2">
    <source>
        <dbReference type="EMBL" id="PNH12345.1"/>
    </source>
</evidence>
<keyword evidence="3" id="KW-1185">Reference proteome</keyword>
<feature type="compositionally biased region" description="Low complexity" evidence="1">
    <location>
        <begin position="167"/>
        <end position="177"/>
    </location>
</feature>
<dbReference type="EMBL" id="PGGS01000010">
    <property type="protein sequence ID" value="PNH12345.1"/>
    <property type="molecule type" value="Genomic_DNA"/>
</dbReference>
<accession>A0A2J8AIK7</accession>
<comment type="caution">
    <text evidence="2">The sequence shown here is derived from an EMBL/GenBank/DDBJ whole genome shotgun (WGS) entry which is preliminary data.</text>
</comment>